<keyword evidence="1" id="KW-0812">Transmembrane</keyword>
<keyword evidence="1" id="KW-0472">Membrane</keyword>
<dbReference type="AlphaFoldDB" id="A0A852T0P0"/>
<evidence type="ECO:0000313" key="3">
    <source>
        <dbReference type="Proteomes" id="UP000589620"/>
    </source>
</evidence>
<proteinExistence type="predicted"/>
<sequence>MLTLLRTRIALLRQERDRGVALAMVVGIASVLLLLISVTMTFSVSGLVRSNHDADWDAAMSAAFAGVADYQGRLTNDPSYQQYGNPASTFTIANGSATSVALPPTSRDNPAFDVKPTSAGGRWASVPLTDGLPANASFRYEVDNSKYASNGILHLRATGKVDTVTRSVVANIKQTGFTNYVYFTDYEELDPTLNNINCAVAYAWAATRSQNCLINFIAGDTFDGQVHSNDTLNICGGTFKQKVTTANPNAVGGKLYSQTNCSGGAGTPTFQSGAPVNAAQITMPPPQAQLDQVRTDIPVKVPIPGCLYTGPTKITFSVSGSTAYMTVLSPWTKKTQLSNGAATAGTAPAFCGTPGDPTKTQAQNAGTLSDVAGGGQKIAIGPASQLYNNLAYVQGVPSDSANANYWASSASPNQNGFTCVGTDTKSSGNGLGYPVVNEVVPSIAKYDCRAGDVFVEGTMHSSMTINAEHFAWITGKLVYQDAANDILGLVGAGAVWVWNPIVCTNPTPYPASNGASCSNEKASLTFEATSGSSNCARTINAAILSNNHSFEVHNYDAGIPLGYLCVTGSIAQEFRGPVGQGSGSSGFLKRYSYDTRLLNSPPPKFPTPRTTSYDVNTEIEVKTAFDSTGAPLP</sequence>
<protein>
    <submittedName>
        <fullName evidence="2">Uncharacterized protein</fullName>
    </submittedName>
</protein>
<reference evidence="2 3" key="1">
    <citation type="submission" date="2020-07" db="EMBL/GenBank/DDBJ databases">
        <title>Sequencing the genomes of 1000 actinobacteria strains.</title>
        <authorList>
            <person name="Klenk H.-P."/>
        </authorList>
    </citation>
    <scope>NUCLEOTIDE SEQUENCE [LARGE SCALE GENOMIC DNA]</scope>
    <source>
        <strain evidence="2 3">DSM 23871</strain>
    </source>
</reference>
<comment type="caution">
    <text evidence="2">The sequence shown here is derived from an EMBL/GenBank/DDBJ whole genome shotgun (WGS) entry which is preliminary data.</text>
</comment>
<dbReference type="Proteomes" id="UP000589620">
    <property type="component" value="Unassembled WGS sequence"/>
</dbReference>
<gene>
    <name evidence="2" type="ORF">BJ963_001982</name>
</gene>
<keyword evidence="1" id="KW-1133">Transmembrane helix</keyword>
<accession>A0A852T0P0</accession>
<evidence type="ECO:0000256" key="1">
    <source>
        <dbReference type="SAM" id="Phobius"/>
    </source>
</evidence>
<feature type="transmembrane region" description="Helical" evidence="1">
    <location>
        <begin position="20"/>
        <end position="42"/>
    </location>
</feature>
<dbReference type="EMBL" id="JACCBJ010000001">
    <property type="protein sequence ID" value="NYD74463.1"/>
    <property type="molecule type" value="Genomic_DNA"/>
</dbReference>
<evidence type="ECO:0000313" key="2">
    <source>
        <dbReference type="EMBL" id="NYD74463.1"/>
    </source>
</evidence>
<organism evidence="2 3">
    <name type="scientific">Leifsonia soli</name>
    <dbReference type="NCBI Taxonomy" id="582665"/>
    <lineage>
        <taxon>Bacteria</taxon>
        <taxon>Bacillati</taxon>
        <taxon>Actinomycetota</taxon>
        <taxon>Actinomycetes</taxon>
        <taxon>Micrococcales</taxon>
        <taxon>Microbacteriaceae</taxon>
        <taxon>Leifsonia</taxon>
    </lineage>
</organism>
<dbReference type="RefSeq" id="WP_179456324.1">
    <property type="nucleotide sequence ID" value="NZ_BAAAPX010000001.1"/>
</dbReference>
<keyword evidence="3" id="KW-1185">Reference proteome</keyword>
<name>A0A852T0P0_9MICO</name>